<dbReference type="CDD" id="cd22249">
    <property type="entry name" value="UDM1_RNF168_RNF169-like"/>
    <property type="match status" value="1"/>
</dbReference>
<evidence type="ECO:0000256" key="5">
    <source>
        <dbReference type="ARBA" id="ARBA00022691"/>
    </source>
</evidence>
<feature type="active site" evidence="9 10">
    <location>
        <position position="948"/>
    </location>
</feature>
<dbReference type="GO" id="GO:0044027">
    <property type="term" value="P:negative regulation of gene expression via chromosomal CpG island methylation"/>
    <property type="evidence" value="ECO:0007669"/>
    <property type="project" value="TreeGrafter"/>
</dbReference>
<evidence type="ECO:0000313" key="14">
    <source>
        <dbReference type="EMBL" id="KAF7783979.1"/>
    </source>
</evidence>
<dbReference type="Gene3D" id="2.30.30.490">
    <property type="match status" value="2"/>
</dbReference>
<feature type="domain" description="BAH" evidence="13">
    <location>
        <begin position="686"/>
        <end position="811"/>
    </location>
</feature>
<name>A0A8H7FA70_AGABI</name>
<evidence type="ECO:0000256" key="1">
    <source>
        <dbReference type="ARBA" id="ARBA00004123"/>
    </source>
</evidence>
<evidence type="ECO:0000256" key="9">
    <source>
        <dbReference type="PIRSR" id="PIRSR037404-1"/>
    </source>
</evidence>
<evidence type="ECO:0000256" key="7">
    <source>
        <dbReference type="ARBA" id="ARBA00023125"/>
    </source>
</evidence>
<protein>
    <recommendedName>
        <fullName evidence="2">DNA (cytosine-5-)-methyltransferase</fullName>
        <ecNumber evidence="2">2.1.1.37</ecNumber>
    </recommendedName>
</protein>
<dbReference type="PROSITE" id="PS51679">
    <property type="entry name" value="SAM_MT_C5"/>
    <property type="match status" value="1"/>
</dbReference>
<comment type="caution">
    <text evidence="14">The sequence shown here is derived from an EMBL/GenBank/DDBJ whole genome shotgun (WGS) entry which is preliminary data.</text>
</comment>
<evidence type="ECO:0000256" key="11">
    <source>
        <dbReference type="RuleBase" id="RU000416"/>
    </source>
</evidence>
<dbReference type="InterPro" id="IPR001525">
    <property type="entry name" value="C5_MeTfrase"/>
</dbReference>
<evidence type="ECO:0000256" key="10">
    <source>
        <dbReference type="PROSITE-ProRule" id="PRU01016"/>
    </source>
</evidence>
<dbReference type="GO" id="GO:0005634">
    <property type="term" value="C:nucleus"/>
    <property type="evidence" value="ECO:0007669"/>
    <property type="project" value="UniProtKB-SubCell"/>
</dbReference>
<feature type="region of interest" description="Disordered" evidence="12">
    <location>
        <begin position="1323"/>
        <end position="1362"/>
    </location>
</feature>
<dbReference type="PANTHER" id="PTHR10629">
    <property type="entry name" value="CYTOSINE-SPECIFIC METHYLTRANSFERASE"/>
    <property type="match status" value="1"/>
</dbReference>
<dbReference type="Gene3D" id="3.40.50.150">
    <property type="entry name" value="Vaccinia Virus protein VP39"/>
    <property type="match status" value="1"/>
</dbReference>
<feature type="compositionally biased region" description="Basic and acidic residues" evidence="12">
    <location>
        <begin position="54"/>
        <end position="86"/>
    </location>
</feature>
<gene>
    <name evidence="14" type="ORF">Agabi119p4_144</name>
</gene>
<feature type="region of interest" description="Disordered" evidence="12">
    <location>
        <begin position="48"/>
        <end position="94"/>
    </location>
</feature>
<comment type="subcellular location">
    <subcellularLocation>
        <location evidence="1">Nucleus</location>
    </subcellularLocation>
</comment>
<dbReference type="SMART" id="SM00439">
    <property type="entry name" value="BAH"/>
    <property type="match status" value="2"/>
</dbReference>
<dbReference type="Proteomes" id="UP000629468">
    <property type="component" value="Unassembled WGS sequence"/>
</dbReference>
<dbReference type="PRINTS" id="PR00105">
    <property type="entry name" value="C5METTRFRASE"/>
</dbReference>
<keyword evidence="6" id="KW-0677">Repeat</keyword>
<dbReference type="InterPro" id="IPR029063">
    <property type="entry name" value="SAM-dependent_MTases_sf"/>
</dbReference>
<dbReference type="InterPro" id="IPR001025">
    <property type="entry name" value="BAH_dom"/>
</dbReference>
<feature type="compositionally biased region" description="Acidic residues" evidence="12">
    <location>
        <begin position="1325"/>
        <end position="1337"/>
    </location>
</feature>
<evidence type="ECO:0000256" key="2">
    <source>
        <dbReference type="ARBA" id="ARBA00011975"/>
    </source>
</evidence>
<sequence>MSRRRPTAFEISFPDEVKREEALKKKREADEKEKKRLEAILAAQQVDQKKLKRLEREKQRRQEKGERRRGDSLLKKRTLEELRDAENGEMEVLPPRPAKKLQLDLPTEYYTSRPEEIRESADTFLEGEDELLSDSEADDDNIDPPIQAGRSQHGRHTNIRPKDKPIRMITGFTIFDSRHRNEYVVLSKIEEEDGVDRRFEVTGWVVPYYVGEEDLIGGDGNDEGADDEFQPAFMRIGPILRYTIDWTKDNDPIYIETQHAWYILKMPAEKYKQWYQRFYTPRRIAQMIISIALKRLHLKFELIPGVLTKATDIFGEKYDEDDLWSAAEVIRDAVDEVEKEDKEYRIRRVPALSHIFQNAPEASRLRSSSRSSSSSLCNHLRGPRLKTQFGLIVGLRNPDLAVLQVENQNPTHVTPLIASLAKGYIREELVVIGPPPKKVDEVEVERQKRKHVEVLWKLIQRVKFGLLDVDWKKEDRVNAKSNFLRKIWVSDVIYQPGDFVLVPHGKYGGRDPPEWPKDIRHLPSTASIASYFWFARIMYIKNEERIAHVQWLEHGSQMLLQEFADPQELFLNSLCNPVPLGSLVAKVKVHLNPVGSVKPDEFFVRYHHDKVLATFTAVKDGYHAHLKDYAPTVNDRLDGSVRLDHCPSCVAMEEDNDKFQCQDEVRSQGQGKNKNKEDLGIVFDGNTYHVFDFVLYRSEQGPSKIGQIIEIIRSTGGRAPLRLRVKKVGRLWDLVGKIVNPTEEIKDERHVFLTDEEAVIPYADIITKCMVFSRESFGQRLSLRNWLNISPTHFYLQYHFPTLQPEVWDEKKRVSFRDLSVCSSCTKEALAKYYDMQTFKTKMQENPMAVLDLFGGAGAFSLGLKEGSECLKVTHALEISPSAAKTIRRNCAGTQVINQCVNAVLKYAIKKHEGHEVNRPLQLWDSKTPIPEVPRPGSVDLITAGFPCQTHSGLNMFKTANDPKSSLMLTALSWVDYYRPKYVYLENVAGFLRFNLDTRQAGLHRVEGGVTMGGLKLLVRALLDMRYQVRYSLLQAGHYGTPQRRIRFFLIASQSTLPLPNLPQPTHDFPQSHKLFITMPNGDIIRPIRPGPGTAPHPFVSIEDAIGDLPKFDWKRPGQTRRQRDELMRGDIPALVCEHKKSHCGYEGRKEYDCEPRTKYQKDAREKETTNLQHFTKTVKERKVERVLGIPLKPGADYRSLRPDMHEWQWANPISSTGRQNFKPGWYGRLDKDSCFPTIVTNIDPMAKQCRVLHPSCKRMVTVRELARAQGFPDWFVFESFRGNVVTMHRQIGNAVPLPLGRALGREFQETLYREWKEGMLDVQERDEDEEMMDVDVNENNGMDQPDAGGDSDVDSNEGLYV</sequence>
<keyword evidence="7" id="KW-0238">DNA-binding</keyword>
<proteinExistence type="inferred from homology"/>
<comment type="similarity">
    <text evidence="10 11">Belongs to the class I-like SAM-binding methyltransferase superfamily. C5-methyltransferase family.</text>
</comment>
<keyword evidence="4 10" id="KW-0808">Transferase</keyword>
<evidence type="ECO:0000256" key="6">
    <source>
        <dbReference type="ARBA" id="ARBA00022737"/>
    </source>
</evidence>
<dbReference type="Pfam" id="PF00145">
    <property type="entry name" value="DNA_methylase"/>
    <property type="match status" value="1"/>
</dbReference>
<evidence type="ECO:0000259" key="13">
    <source>
        <dbReference type="PROSITE" id="PS51038"/>
    </source>
</evidence>
<dbReference type="EC" id="2.1.1.37" evidence="2"/>
<dbReference type="Gene3D" id="3.90.120.10">
    <property type="entry name" value="DNA Methylase, subunit A, domain 2"/>
    <property type="match status" value="1"/>
</dbReference>
<dbReference type="PROSITE" id="PS51038">
    <property type="entry name" value="BAH"/>
    <property type="match status" value="1"/>
</dbReference>
<evidence type="ECO:0000256" key="8">
    <source>
        <dbReference type="ARBA" id="ARBA00023242"/>
    </source>
</evidence>
<dbReference type="GO" id="GO:0006346">
    <property type="term" value="P:DNA methylation-dependent constitutive heterochromatin formation"/>
    <property type="evidence" value="ECO:0007669"/>
    <property type="project" value="InterPro"/>
</dbReference>
<evidence type="ECO:0000256" key="4">
    <source>
        <dbReference type="ARBA" id="ARBA00022679"/>
    </source>
</evidence>
<dbReference type="InterPro" id="IPR022702">
    <property type="entry name" value="Cytosine_MeTrfase1_RFD"/>
</dbReference>
<dbReference type="PANTHER" id="PTHR10629:SF52">
    <property type="entry name" value="DNA (CYTOSINE-5)-METHYLTRANSFERASE 1"/>
    <property type="match status" value="1"/>
</dbReference>
<dbReference type="GO" id="GO:0003682">
    <property type="term" value="F:chromatin binding"/>
    <property type="evidence" value="ECO:0007669"/>
    <property type="project" value="UniProtKB-UniRule"/>
</dbReference>
<dbReference type="GO" id="GO:0003677">
    <property type="term" value="F:DNA binding"/>
    <property type="evidence" value="ECO:0007669"/>
    <property type="project" value="UniProtKB-KW"/>
</dbReference>
<organism evidence="14 15">
    <name type="scientific">Agaricus bisporus var. burnettii</name>
    <dbReference type="NCBI Taxonomy" id="192524"/>
    <lineage>
        <taxon>Eukaryota</taxon>
        <taxon>Fungi</taxon>
        <taxon>Dikarya</taxon>
        <taxon>Basidiomycota</taxon>
        <taxon>Agaricomycotina</taxon>
        <taxon>Agaricomycetes</taxon>
        <taxon>Agaricomycetidae</taxon>
        <taxon>Agaricales</taxon>
        <taxon>Agaricineae</taxon>
        <taxon>Agaricaceae</taxon>
        <taxon>Agaricus</taxon>
    </lineage>
</organism>
<keyword evidence="5 10" id="KW-0949">S-adenosyl-L-methionine</keyword>
<keyword evidence="8" id="KW-0539">Nucleus</keyword>
<dbReference type="NCBIfam" id="TIGR00675">
    <property type="entry name" value="dcm"/>
    <property type="match status" value="1"/>
</dbReference>
<dbReference type="InterPro" id="IPR043151">
    <property type="entry name" value="BAH_sf"/>
</dbReference>
<accession>A0A8H7FA70</accession>
<reference evidence="14 15" key="1">
    <citation type="journal article" name="Sci. Rep.">
        <title>Telomere-to-telomere assembled and centromere annotated genomes of the two main subspecies of the button mushroom Agaricus bisporus reveal especially polymorphic chromosome ends.</title>
        <authorList>
            <person name="Sonnenberg A.S.M."/>
            <person name="Sedaghat-Telgerd N."/>
            <person name="Lavrijssen B."/>
            <person name="Ohm R.A."/>
            <person name="Hendrickx P.M."/>
            <person name="Scholtmeijer K."/>
            <person name="Baars J.J.P."/>
            <person name="van Peer A."/>
        </authorList>
    </citation>
    <scope>NUCLEOTIDE SEQUENCE [LARGE SCALE GENOMIC DNA]</scope>
    <source>
        <strain evidence="14 15">H119_p4</strain>
    </source>
</reference>
<dbReference type="InterPro" id="IPR050390">
    <property type="entry name" value="C5-Methyltransferase"/>
</dbReference>
<dbReference type="Pfam" id="PF12047">
    <property type="entry name" value="DNMT1-RFD"/>
    <property type="match status" value="1"/>
</dbReference>
<dbReference type="GO" id="GO:0032259">
    <property type="term" value="P:methylation"/>
    <property type="evidence" value="ECO:0007669"/>
    <property type="project" value="UniProtKB-KW"/>
</dbReference>
<dbReference type="EMBL" id="JABXXO010000001">
    <property type="protein sequence ID" value="KAF7783979.1"/>
    <property type="molecule type" value="Genomic_DNA"/>
</dbReference>
<evidence type="ECO:0000256" key="12">
    <source>
        <dbReference type="SAM" id="MobiDB-lite"/>
    </source>
</evidence>
<keyword evidence="3 10" id="KW-0489">Methyltransferase</keyword>
<evidence type="ECO:0000256" key="3">
    <source>
        <dbReference type="ARBA" id="ARBA00022603"/>
    </source>
</evidence>
<evidence type="ECO:0000313" key="15">
    <source>
        <dbReference type="Proteomes" id="UP000629468"/>
    </source>
</evidence>
<dbReference type="GO" id="GO:0003886">
    <property type="term" value="F:DNA (cytosine-5-)-methyltransferase activity"/>
    <property type="evidence" value="ECO:0007669"/>
    <property type="project" value="UniProtKB-UniRule"/>
</dbReference>
<dbReference type="SUPFAM" id="SSF53335">
    <property type="entry name" value="S-adenosyl-L-methionine-dependent methyltransferases"/>
    <property type="match status" value="1"/>
</dbReference>